<dbReference type="OMA" id="TECTWHY"/>
<proteinExistence type="predicted"/>
<dbReference type="InterPro" id="IPR050780">
    <property type="entry name" value="Mucin_vWF_Thrombospondin_sf"/>
</dbReference>
<dbReference type="Ensembl" id="ENSHCOT00000004988.1">
    <property type="protein sequence ID" value="ENSHCOP00000005666.1"/>
    <property type="gene ID" value="ENSHCOG00000007345.1"/>
</dbReference>
<keyword evidence="5" id="KW-1185">Reference proteome</keyword>
<evidence type="ECO:0000313" key="4">
    <source>
        <dbReference type="Ensembl" id="ENSHCOP00000005666.1"/>
    </source>
</evidence>
<dbReference type="Pfam" id="PF25962">
    <property type="entry name" value="TIL_OTOGL_Mucin"/>
    <property type="match status" value="1"/>
</dbReference>
<evidence type="ECO:0000313" key="5">
    <source>
        <dbReference type="Proteomes" id="UP000264820"/>
    </source>
</evidence>
<dbReference type="Pfam" id="PF00094">
    <property type="entry name" value="VWD"/>
    <property type="match status" value="1"/>
</dbReference>
<dbReference type="PANTHER" id="PTHR11339:SF408">
    <property type="entry name" value="MUCIN-5B"/>
    <property type="match status" value="1"/>
</dbReference>
<keyword evidence="2" id="KW-0325">Glycoprotein</keyword>
<protein>
    <recommendedName>
        <fullName evidence="3">VWFD domain-containing protein</fullName>
    </recommendedName>
</protein>
<feature type="domain" description="VWFD" evidence="3">
    <location>
        <begin position="1"/>
        <end position="74"/>
    </location>
</feature>
<dbReference type="STRING" id="109280.ENSHCOP00000005666"/>
<dbReference type="Proteomes" id="UP000264820">
    <property type="component" value="Unplaced"/>
</dbReference>
<dbReference type="InterPro" id="IPR001846">
    <property type="entry name" value="VWF_type-D"/>
</dbReference>
<dbReference type="GO" id="GO:0031012">
    <property type="term" value="C:extracellular matrix"/>
    <property type="evidence" value="ECO:0007669"/>
    <property type="project" value="TreeGrafter"/>
</dbReference>
<dbReference type="SMART" id="SM00832">
    <property type="entry name" value="C8"/>
    <property type="match status" value="1"/>
</dbReference>
<dbReference type="AlphaFoldDB" id="A0A3Q2XYX8"/>
<dbReference type="PANTHER" id="PTHR11339">
    <property type="entry name" value="EXTRACELLULAR MATRIX GLYCOPROTEIN RELATED"/>
    <property type="match status" value="1"/>
</dbReference>
<dbReference type="InterPro" id="IPR014853">
    <property type="entry name" value="VWF/SSPO/ZAN-like_Cys-rich_dom"/>
</dbReference>
<reference evidence="4" key="1">
    <citation type="submission" date="2025-08" db="UniProtKB">
        <authorList>
            <consortium name="Ensembl"/>
        </authorList>
    </citation>
    <scope>IDENTIFICATION</scope>
</reference>
<organism evidence="4 5">
    <name type="scientific">Hippocampus comes</name>
    <name type="common">Tiger tail seahorse</name>
    <dbReference type="NCBI Taxonomy" id="109280"/>
    <lineage>
        <taxon>Eukaryota</taxon>
        <taxon>Metazoa</taxon>
        <taxon>Chordata</taxon>
        <taxon>Craniata</taxon>
        <taxon>Vertebrata</taxon>
        <taxon>Euteleostomi</taxon>
        <taxon>Actinopterygii</taxon>
        <taxon>Neopterygii</taxon>
        <taxon>Teleostei</taxon>
        <taxon>Neoteleostei</taxon>
        <taxon>Acanthomorphata</taxon>
        <taxon>Syngnathiaria</taxon>
        <taxon>Syngnathiformes</taxon>
        <taxon>Syngnathoidei</taxon>
        <taxon>Syngnathidae</taxon>
        <taxon>Hippocampus</taxon>
    </lineage>
</organism>
<evidence type="ECO:0000256" key="2">
    <source>
        <dbReference type="ARBA" id="ARBA00023180"/>
    </source>
</evidence>
<dbReference type="GO" id="GO:0005615">
    <property type="term" value="C:extracellular space"/>
    <property type="evidence" value="ECO:0007669"/>
    <property type="project" value="TreeGrafter"/>
</dbReference>
<sequence length="213" mass="22480">AFSGSGAPDGHLHGIPVVREKNGVVAVPPQGKVCGLCGNYDGNIRNDLAKRSGESVADALEFASGWTASESDCPAAARLGSLSDPCGNNRYRAEWAERRCGVIIGPTFQACHSRVDPGPYYDACVRDACACDSSGDSECVCTAVAAYSKACSEAGACVRWRRPQFCPIFCDYYNAPGGCEWHYKSCGADCMKTCRNPSGSCSQLISGLEGTHV</sequence>
<accession>A0A3Q2XYX8</accession>
<dbReference type="InterPro" id="IPR058753">
    <property type="entry name" value="TIL_OTOGL_Mucin"/>
</dbReference>
<evidence type="ECO:0000259" key="3">
    <source>
        <dbReference type="PROSITE" id="PS51233"/>
    </source>
</evidence>
<keyword evidence="1" id="KW-1015">Disulfide bond</keyword>
<dbReference type="Pfam" id="PF08742">
    <property type="entry name" value="C8"/>
    <property type="match status" value="1"/>
</dbReference>
<dbReference type="GeneTree" id="ENSGT00940000156076"/>
<name>A0A3Q2XYX8_HIPCM</name>
<dbReference type="PROSITE" id="PS51233">
    <property type="entry name" value="VWFD"/>
    <property type="match status" value="1"/>
</dbReference>
<reference evidence="4" key="2">
    <citation type="submission" date="2025-09" db="UniProtKB">
        <authorList>
            <consortium name="Ensembl"/>
        </authorList>
    </citation>
    <scope>IDENTIFICATION</scope>
</reference>
<evidence type="ECO:0000256" key="1">
    <source>
        <dbReference type="ARBA" id="ARBA00023157"/>
    </source>
</evidence>